<proteinExistence type="inferred from homology"/>
<keyword evidence="5" id="KW-0482">Metalloprotease</keyword>
<keyword evidence="4" id="KW-0862">Zinc</keyword>
<dbReference type="Proteomes" id="UP000193104">
    <property type="component" value="Unassembled WGS sequence"/>
</dbReference>
<feature type="domain" description="Peptidase M16 N-terminal" evidence="8">
    <location>
        <begin position="53"/>
        <end position="158"/>
    </location>
</feature>
<dbReference type="GO" id="GO:0006508">
    <property type="term" value="P:proteolysis"/>
    <property type="evidence" value="ECO:0007669"/>
    <property type="project" value="UniProtKB-KW"/>
</dbReference>
<comment type="caution">
    <text evidence="10">The sequence shown here is derived from an EMBL/GenBank/DDBJ whole genome shotgun (WGS) entry which is preliminary data.</text>
</comment>
<evidence type="ECO:0000256" key="6">
    <source>
        <dbReference type="SAM" id="MobiDB-lite"/>
    </source>
</evidence>
<feature type="chain" id="PRO_5012529822" evidence="7">
    <location>
        <begin position="25"/>
        <end position="505"/>
    </location>
</feature>
<keyword evidence="11" id="KW-1185">Reference proteome</keyword>
<feature type="domain" description="Peptidase M16 C-terminal" evidence="9">
    <location>
        <begin position="201"/>
        <end position="377"/>
    </location>
</feature>
<feature type="signal peptide" evidence="7">
    <location>
        <begin position="1"/>
        <end position="24"/>
    </location>
</feature>
<keyword evidence="7" id="KW-0732">Signal</keyword>
<dbReference type="OrthoDB" id="9811314at2"/>
<reference evidence="10 11" key="1">
    <citation type="journal article" date="2017" name="Antonie Van Leeuwenhoek">
        <title>Phylogenomic resolution of the bacterial genus Pantoea and its relationship with Erwinia and Tatumella.</title>
        <authorList>
            <person name="Palmer M."/>
            <person name="Steenkamp E.T."/>
            <person name="Coetzee M.P."/>
            <person name="Chan W.Y."/>
            <person name="van Zyl E."/>
            <person name="De Maayer P."/>
            <person name="Coutinho T.A."/>
            <person name="Blom J."/>
            <person name="Smits T.H."/>
            <person name="Duffy B."/>
            <person name="Venter S.N."/>
        </authorList>
    </citation>
    <scope>NUCLEOTIDE SEQUENCE [LARGE SCALE GENOMIC DNA]</scope>
    <source>
        <strain evidence="10 11">LMG 26277</strain>
    </source>
</reference>
<evidence type="ECO:0000256" key="7">
    <source>
        <dbReference type="SAM" id="SignalP"/>
    </source>
</evidence>
<dbReference type="EMBL" id="MLFS01000046">
    <property type="protein sequence ID" value="ORM72229.1"/>
    <property type="molecule type" value="Genomic_DNA"/>
</dbReference>
<dbReference type="AlphaFoldDB" id="A0A1X1D6B7"/>
<evidence type="ECO:0000256" key="4">
    <source>
        <dbReference type="ARBA" id="ARBA00022833"/>
    </source>
</evidence>
<feature type="region of interest" description="Disordered" evidence="6">
    <location>
        <begin position="474"/>
        <end position="505"/>
    </location>
</feature>
<dbReference type="InterPro" id="IPR050626">
    <property type="entry name" value="Peptidase_M16"/>
</dbReference>
<protein>
    <submittedName>
        <fullName evidence="10">Peptidase M16</fullName>
    </submittedName>
</protein>
<name>A0A1X1D6B7_9GAMM</name>
<evidence type="ECO:0000313" key="10">
    <source>
        <dbReference type="EMBL" id="ORM72229.1"/>
    </source>
</evidence>
<evidence type="ECO:0000256" key="2">
    <source>
        <dbReference type="ARBA" id="ARBA00022670"/>
    </source>
</evidence>
<dbReference type="InterPro" id="IPR011249">
    <property type="entry name" value="Metalloenz_LuxS/M16"/>
</dbReference>
<dbReference type="Pfam" id="PF05193">
    <property type="entry name" value="Peptidase_M16_C"/>
    <property type="match status" value="1"/>
</dbReference>
<dbReference type="GO" id="GO:0008237">
    <property type="term" value="F:metallopeptidase activity"/>
    <property type="evidence" value="ECO:0007669"/>
    <property type="project" value="UniProtKB-KW"/>
</dbReference>
<dbReference type="InterPro" id="IPR007863">
    <property type="entry name" value="Peptidase_M16_C"/>
</dbReference>
<evidence type="ECO:0000256" key="1">
    <source>
        <dbReference type="ARBA" id="ARBA00007261"/>
    </source>
</evidence>
<dbReference type="SUPFAM" id="SSF63411">
    <property type="entry name" value="LuxS/MPP-like metallohydrolase"/>
    <property type="match status" value="2"/>
</dbReference>
<sequence>MQGTRIRLLAGGLILAASGFGVHAETLQPDPAWQEGKLDNGFSWQLLTTPQRPSDRIELRLIVNAGSLVESAQQTGFSHLLPRLAMVHNTVLDTNQQRALWQQAMDPQRPLPPAISSYDYTQYNLSLPNNRPELLKEALSWLAATAGKMTINEQVVSTALTATDPIATWPPDTQDVWWRYRLKGSTMLAHDPGEQPRAPVDIAQLNSFYQQWYTPDGMTLYVVGNVDSRSMVEQINKAFSPLQGKRVAPAPLPTLSPLPHQPVNLVNGSMAQDRLSLVWDTAWQPIRDSQNLQRYWQSDLAREALFWHVQRALADSKAQNVQVGFDCRVLYQRAQCSINMDSPNASLAQNMNQVAKELAAVRDKGLPQEEFDALMAQKLLELNKLFATYARTDTDILMGQRLRSQQNAVVDIAPEQYQKLRQTFLGELTRDQLNQELRQQLTQELTMVLIQPQGEAETNVKMLQESWDKVMALPDAPAASATSEEAVKPEGSASAAPADAAAPST</sequence>
<keyword evidence="3" id="KW-0378">Hydrolase</keyword>
<evidence type="ECO:0000259" key="9">
    <source>
        <dbReference type="Pfam" id="PF05193"/>
    </source>
</evidence>
<dbReference type="PANTHER" id="PTHR43690">
    <property type="entry name" value="NARDILYSIN"/>
    <property type="match status" value="1"/>
</dbReference>
<dbReference type="STRING" id="1076551.HA48_15365"/>
<dbReference type="RefSeq" id="WP_128602149.1">
    <property type="nucleotide sequence ID" value="NZ_MLFS01000046.1"/>
</dbReference>
<evidence type="ECO:0000256" key="5">
    <source>
        <dbReference type="ARBA" id="ARBA00023049"/>
    </source>
</evidence>
<keyword evidence="2" id="KW-0645">Protease</keyword>
<evidence type="ECO:0000313" key="11">
    <source>
        <dbReference type="Proteomes" id="UP000193104"/>
    </source>
</evidence>
<dbReference type="PANTHER" id="PTHR43690:SF17">
    <property type="entry name" value="PROTEIN YHJJ"/>
    <property type="match status" value="1"/>
</dbReference>
<evidence type="ECO:0000259" key="8">
    <source>
        <dbReference type="Pfam" id="PF00675"/>
    </source>
</evidence>
<dbReference type="Pfam" id="PF00675">
    <property type="entry name" value="Peptidase_M16"/>
    <property type="match status" value="1"/>
</dbReference>
<dbReference type="Gene3D" id="3.30.830.10">
    <property type="entry name" value="Metalloenzyme, LuxS/M16 peptidase-like"/>
    <property type="match status" value="2"/>
</dbReference>
<accession>A0A1X1D6B7</accession>
<comment type="similarity">
    <text evidence="1">Belongs to the peptidase M16 family.</text>
</comment>
<evidence type="ECO:0000256" key="3">
    <source>
        <dbReference type="ARBA" id="ARBA00022801"/>
    </source>
</evidence>
<dbReference type="InterPro" id="IPR011765">
    <property type="entry name" value="Pept_M16_N"/>
</dbReference>
<gene>
    <name evidence="10" type="ORF">HA48_15365</name>
</gene>
<dbReference type="GO" id="GO:0046872">
    <property type="term" value="F:metal ion binding"/>
    <property type="evidence" value="ECO:0007669"/>
    <property type="project" value="InterPro"/>
</dbReference>
<organism evidence="10 11">
    <name type="scientific">Pantoea wallisii</name>
    <dbReference type="NCBI Taxonomy" id="1076551"/>
    <lineage>
        <taxon>Bacteria</taxon>
        <taxon>Pseudomonadati</taxon>
        <taxon>Pseudomonadota</taxon>
        <taxon>Gammaproteobacteria</taxon>
        <taxon>Enterobacterales</taxon>
        <taxon>Erwiniaceae</taxon>
        <taxon>Pantoea</taxon>
    </lineage>
</organism>
<feature type="compositionally biased region" description="Low complexity" evidence="6">
    <location>
        <begin position="492"/>
        <end position="505"/>
    </location>
</feature>